<feature type="compositionally biased region" description="Low complexity" evidence="1">
    <location>
        <begin position="163"/>
        <end position="177"/>
    </location>
</feature>
<feature type="compositionally biased region" description="Polar residues" evidence="1">
    <location>
        <begin position="240"/>
        <end position="251"/>
    </location>
</feature>
<organism evidence="2 3">
    <name type="scientific">Aureobasidium subglaciale (strain EXF-2481)</name>
    <name type="common">Aureobasidium pullulans var. subglaciale</name>
    <dbReference type="NCBI Taxonomy" id="1043005"/>
    <lineage>
        <taxon>Eukaryota</taxon>
        <taxon>Fungi</taxon>
        <taxon>Dikarya</taxon>
        <taxon>Ascomycota</taxon>
        <taxon>Pezizomycotina</taxon>
        <taxon>Dothideomycetes</taxon>
        <taxon>Dothideomycetidae</taxon>
        <taxon>Dothideales</taxon>
        <taxon>Saccotheciaceae</taxon>
        <taxon>Aureobasidium</taxon>
    </lineage>
</organism>
<gene>
    <name evidence="2" type="ORF">AUEXF2481DRAFT_153253</name>
</gene>
<dbReference type="GeneID" id="25362160"/>
<keyword evidence="3" id="KW-1185">Reference proteome</keyword>
<sequence length="280" mass="30021">MARLGASLPHSYQDGHLICTIQDSFTFTTFLFLLPSLHSICLFPPPHSCILNQAFSPIQITFCQQSITSPDSINPSPQPLNLPPSRARNKLAQRLAARAAAAEETSASPTSDPDALDATAIQAAFDLSVEPLSDLPDLDLSAVTERQINELIGVNSEGRVVSAYSTSSSDPSSASSSSDEENSFGRDEASVAESAQNDSVMPGVKRRPSTTEAKKRIPLDDEEEEATTSSSARSRIGLQRQISDPFQSPENSSGEEGSSSSSSEEEELMFGRKERVLGVE</sequence>
<reference evidence="2 3" key="1">
    <citation type="journal article" date="2014" name="BMC Genomics">
        <title>Genome sequencing of four Aureobasidium pullulans varieties: biotechnological potential, stress tolerance, and description of new species.</title>
        <authorList>
            <person name="Gostin Ar C."/>
            <person name="Ohm R.A."/>
            <person name="Kogej T."/>
            <person name="Sonjak S."/>
            <person name="Turk M."/>
            <person name="Zajc J."/>
            <person name="Zalar P."/>
            <person name="Grube M."/>
            <person name="Sun H."/>
            <person name="Han J."/>
            <person name="Sharma A."/>
            <person name="Chiniquy J."/>
            <person name="Ngan C.Y."/>
            <person name="Lipzen A."/>
            <person name="Barry K."/>
            <person name="Grigoriev I.V."/>
            <person name="Gunde-Cimerman N."/>
        </authorList>
    </citation>
    <scope>NUCLEOTIDE SEQUENCE [LARGE SCALE GENOMIC DNA]</scope>
    <source>
        <strain evidence="2 3">EXF-2481</strain>
    </source>
</reference>
<evidence type="ECO:0000313" key="3">
    <source>
        <dbReference type="Proteomes" id="UP000030641"/>
    </source>
</evidence>
<evidence type="ECO:0000313" key="2">
    <source>
        <dbReference type="EMBL" id="KER00713.1"/>
    </source>
</evidence>
<evidence type="ECO:0000256" key="1">
    <source>
        <dbReference type="SAM" id="MobiDB-lite"/>
    </source>
</evidence>
<dbReference type="AlphaFoldDB" id="A0A074Z363"/>
<dbReference type="InParanoid" id="A0A074Z363"/>
<feature type="compositionally biased region" description="Low complexity" evidence="1">
    <location>
        <begin position="252"/>
        <end position="262"/>
    </location>
</feature>
<dbReference type="OrthoDB" id="3941050at2759"/>
<dbReference type="STRING" id="1043005.A0A074Z363"/>
<feature type="region of interest" description="Disordered" evidence="1">
    <location>
        <begin position="163"/>
        <end position="280"/>
    </location>
</feature>
<dbReference type="EMBL" id="KL584749">
    <property type="protein sequence ID" value="KER00713.1"/>
    <property type="molecule type" value="Genomic_DNA"/>
</dbReference>
<dbReference type="HOGENOM" id="CLU_086705_0_0_1"/>
<protein>
    <submittedName>
        <fullName evidence="2">Uncharacterized protein</fullName>
    </submittedName>
</protein>
<dbReference type="RefSeq" id="XP_013349228.1">
    <property type="nucleotide sequence ID" value="XM_013493774.1"/>
</dbReference>
<feature type="compositionally biased region" description="Basic and acidic residues" evidence="1">
    <location>
        <begin position="269"/>
        <end position="280"/>
    </location>
</feature>
<dbReference type="Proteomes" id="UP000030641">
    <property type="component" value="Unassembled WGS sequence"/>
</dbReference>
<proteinExistence type="predicted"/>
<name>A0A074Z363_AURSE</name>
<accession>A0A074Z363</accession>